<evidence type="ECO:0008006" key="4">
    <source>
        <dbReference type="Google" id="ProtNLM"/>
    </source>
</evidence>
<name>A0A7W7G8Y1_9ACTN</name>
<evidence type="ECO:0000256" key="1">
    <source>
        <dbReference type="SAM" id="MobiDB-lite"/>
    </source>
</evidence>
<comment type="caution">
    <text evidence="2">The sequence shown here is derived from an EMBL/GenBank/DDBJ whole genome shotgun (WGS) entry which is preliminary data.</text>
</comment>
<evidence type="ECO:0000313" key="2">
    <source>
        <dbReference type="EMBL" id="MBB4700762.1"/>
    </source>
</evidence>
<dbReference type="InterPro" id="IPR011009">
    <property type="entry name" value="Kinase-like_dom_sf"/>
</dbReference>
<organism evidence="2 3">
    <name type="scientific">Sphaerisporangium siamense</name>
    <dbReference type="NCBI Taxonomy" id="795645"/>
    <lineage>
        <taxon>Bacteria</taxon>
        <taxon>Bacillati</taxon>
        <taxon>Actinomycetota</taxon>
        <taxon>Actinomycetes</taxon>
        <taxon>Streptosporangiales</taxon>
        <taxon>Streptosporangiaceae</taxon>
        <taxon>Sphaerisporangium</taxon>
    </lineage>
</organism>
<reference evidence="2 3" key="1">
    <citation type="submission" date="2020-08" db="EMBL/GenBank/DDBJ databases">
        <title>Sequencing the genomes of 1000 actinobacteria strains.</title>
        <authorList>
            <person name="Klenk H.-P."/>
        </authorList>
    </citation>
    <scope>NUCLEOTIDE SEQUENCE [LARGE SCALE GENOMIC DNA]</scope>
    <source>
        <strain evidence="2 3">DSM 45784</strain>
    </source>
</reference>
<dbReference type="AlphaFoldDB" id="A0A7W7G8Y1"/>
<accession>A0A7W7G8Y1</accession>
<gene>
    <name evidence="2" type="ORF">BJ982_002306</name>
</gene>
<dbReference type="Proteomes" id="UP000542210">
    <property type="component" value="Unassembled WGS sequence"/>
</dbReference>
<evidence type="ECO:0000313" key="3">
    <source>
        <dbReference type="Proteomes" id="UP000542210"/>
    </source>
</evidence>
<dbReference type="RefSeq" id="WP_184879331.1">
    <property type="nucleotide sequence ID" value="NZ_BOOV01000038.1"/>
</dbReference>
<sequence length="360" mass="39809">MRDFRARLRYLDEVILLLYPPEDLTREDTRPDTRTRTPDRPARRATERVNGHTTAPADGHTTGPEDRRAPVRREAPYALVPSRFLPRRLVPRSLWLPGRRRLPSGPGTIDAHLAEVLGRPVTVLLHVRPARRANRKPILEVRTPSGRPLAFVKIGDTDRSRALVRHESATLRTLATSPLSTVVAPTVLHHGTWNGLDVLALSPLPARRGRVPTPLLERAIAEIATLGHAVTETAGAGRPAGGHAWHGDFAPWNMAPGPDGRLLVWDWERFETGVPLGFDALHHFFQRALKRMSPEVAAAACLAQALPTLAPFGLSAGQARHTAVRYLIALADRHERDGLQPLGPPERWLAPLVDHQEVIT</sequence>
<protein>
    <recommendedName>
        <fullName evidence="4">Aminoglycoside phosphotransferase domain-containing protein</fullName>
    </recommendedName>
</protein>
<keyword evidence="3" id="KW-1185">Reference proteome</keyword>
<dbReference type="SUPFAM" id="SSF56112">
    <property type="entry name" value="Protein kinase-like (PK-like)"/>
    <property type="match status" value="1"/>
</dbReference>
<proteinExistence type="predicted"/>
<feature type="region of interest" description="Disordered" evidence="1">
    <location>
        <begin position="24"/>
        <end position="70"/>
    </location>
</feature>
<feature type="compositionally biased region" description="Basic and acidic residues" evidence="1">
    <location>
        <begin position="24"/>
        <end position="50"/>
    </location>
</feature>
<dbReference type="EMBL" id="JACHND010000001">
    <property type="protein sequence ID" value="MBB4700762.1"/>
    <property type="molecule type" value="Genomic_DNA"/>
</dbReference>